<dbReference type="Gene3D" id="3.60.120.10">
    <property type="entry name" value="Anthranilate synthase"/>
    <property type="match status" value="1"/>
</dbReference>
<dbReference type="SUPFAM" id="SSF56322">
    <property type="entry name" value="ADC synthase"/>
    <property type="match status" value="1"/>
</dbReference>
<evidence type="ECO:0000313" key="3">
    <source>
        <dbReference type="Proteomes" id="UP000178776"/>
    </source>
</evidence>
<dbReference type="InterPro" id="IPR019999">
    <property type="entry name" value="Anth_synth_I-like"/>
</dbReference>
<dbReference type="EMBL" id="CP017707">
    <property type="protein sequence ID" value="AOZ50733.1"/>
    <property type="molecule type" value="Genomic_DNA"/>
</dbReference>
<dbReference type="KEGG" id="cvc:BKX93_12500"/>
<dbReference type="PANTHER" id="PTHR11236">
    <property type="entry name" value="AMINOBENZOATE/ANTHRANILATE SYNTHASE"/>
    <property type="match status" value="1"/>
</dbReference>
<evidence type="ECO:0000259" key="1">
    <source>
        <dbReference type="Pfam" id="PF00425"/>
    </source>
</evidence>
<sequence>MNKIRLHSVEAPSTSARPPLFALRCNYDYSGKYALHGRAVERAALSALLFADRVLLIPRSRNGVRIAEALAPRLGLLPDAAAPGALRLPLDPAAPLASRLQRLLDIPACFDADPRFGLYGFFCYELIHAKLGLDAGLLGVFHLPERLSEDGAAIDLLLDTADAGGETWPLALGPLLDADDFAAGHGLPYERMYAIASRRIADGGLRSVNPSYAIQRPCPRDGYQIHQDLLARNPAPYNLYFDGGDFQLAGSSPAMFLRLRDGRLSTSPICGTVARGRGEAEDQAQVEKLLASDKDRFELEECVKADMLAKEASCEDIRVDIEREVERFANVFHTSASVSARLKPGKTLADAICDHLWPATVIGTPVDAAARLLAAHESRRWYAGAFGYLCAGEAELGTMIRTALLADGKATTRVGSTLSAHSSPQLERSELEAKASLILGVL</sequence>
<organism evidence="2 3">
    <name type="scientific">Chromobacterium vaccinii</name>
    <dbReference type="NCBI Taxonomy" id="1108595"/>
    <lineage>
        <taxon>Bacteria</taxon>
        <taxon>Pseudomonadati</taxon>
        <taxon>Pseudomonadota</taxon>
        <taxon>Betaproteobacteria</taxon>
        <taxon>Neisseriales</taxon>
        <taxon>Chromobacteriaceae</taxon>
        <taxon>Chromobacterium</taxon>
    </lineage>
</organism>
<dbReference type="PANTHER" id="PTHR11236:SF9">
    <property type="entry name" value="ANTHRANILATE SYNTHASE COMPONENT 1"/>
    <property type="match status" value="1"/>
</dbReference>
<dbReference type="InterPro" id="IPR015890">
    <property type="entry name" value="Chorismate_C"/>
</dbReference>
<dbReference type="RefSeq" id="WP_070980050.1">
    <property type="nucleotide sequence ID" value="NZ_CP017707.1"/>
</dbReference>
<gene>
    <name evidence="2" type="ORF">BKX93_12500</name>
</gene>
<dbReference type="Proteomes" id="UP000178776">
    <property type="component" value="Chromosome"/>
</dbReference>
<dbReference type="Pfam" id="PF00425">
    <property type="entry name" value="Chorismate_bind"/>
    <property type="match status" value="1"/>
</dbReference>
<evidence type="ECO:0000313" key="2">
    <source>
        <dbReference type="EMBL" id="AOZ50733.1"/>
    </source>
</evidence>
<name>A0A1D9LHI8_9NEIS</name>
<dbReference type="STRING" id="1108595.BKX93_12500"/>
<reference evidence="2 3" key="1">
    <citation type="submission" date="2016-10" db="EMBL/GenBank/DDBJ databases">
        <title>Chromobacterium muskegensis sp. nov., an insecticidal bacterium isolated from Sphagnum bogs.</title>
        <authorList>
            <person name="Sparks M.E."/>
            <person name="Blackburn M.B."/>
            <person name="Gundersen-Rindal D.E."/>
            <person name="Mitchell A."/>
            <person name="Farrar R."/>
            <person name="Kuhar D."/>
        </authorList>
    </citation>
    <scope>NUCLEOTIDE SEQUENCE [LARGE SCALE GENOMIC DNA]</scope>
    <source>
        <strain evidence="2 3">21-1</strain>
    </source>
</reference>
<dbReference type="GO" id="GO:0000162">
    <property type="term" value="P:L-tryptophan biosynthetic process"/>
    <property type="evidence" value="ECO:0007669"/>
    <property type="project" value="TreeGrafter"/>
</dbReference>
<proteinExistence type="predicted"/>
<dbReference type="GeneID" id="68842030"/>
<dbReference type="InterPro" id="IPR005801">
    <property type="entry name" value="ADC_synthase"/>
</dbReference>
<dbReference type="AlphaFoldDB" id="A0A1D9LHI8"/>
<accession>A0A1D9LHI8</accession>
<feature type="domain" description="Chorismate-utilising enzyme C-terminal" evidence="1">
    <location>
        <begin position="189"/>
        <end position="434"/>
    </location>
</feature>
<protein>
    <recommendedName>
        <fullName evidence="1">Chorismate-utilising enzyme C-terminal domain-containing protein</fullName>
    </recommendedName>
</protein>